<dbReference type="Pfam" id="PF00119">
    <property type="entry name" value="ATP-synt_A"/>
    <property type="match status" value="1"/>
</dbReference>
<evidence type="ECO:0000256" key="6">
    <source>
        <dbReference type="ARBA" id="ARBA00022781"/>
    </source>
</evidence>
<evidence type="ECO:0000313" key="13">
    <source>
        <dbReference type="Proteomes" id="UP000315017"/>
    </source>
</evidence>
<evidence type="ECO:0000256" key="11">
    <source>
        <dbReference type="HAMAP-Rule" id="MF_01393"/>
    </source>
</evidence>
<dbReference type="PANTHER" id="PTHR11410:SF0">
    <property type="entry name" value="ATP SYNTHASE SUBUNIT A"/>
    <property type="match status" value="1"/>
</dbReference>
<dbReference type="InterPro" id="IPR035908">
    <property type="entry name" value="F0_ATP_A_sf"/>
</dbReference>
<feature type="transmembrane region" description="Helical" evidence="11">
    <location>
        <begin position="423"/>
        <end position="447"/>
    </location>
</feature>
<keyword evidence="5 11" id="KW-0812">Transmembrane</keyword>
<evidence type="ECO:0000256" key="7">
    <source>
        <dbReference type="ARBA" id="ARBA00022989"/>
    </source>
</evidence>
<evidence type="ECO:0000256" key="3">
    <source>
        <dbReference type="ARBA" id="ARBA00022448"/>
    </source>
</evidence>
<dbReference type="RefSeq" id="WP_145091444.1">
    <property type="nucleotide sequence ID" value="NZ_CP036274.1"/>
</dbReference>
<sequence length="534" mass="58770">MADPILHIKDAYFFEVPKVLWPRTFKSAADVAELSPVWVELDGQFQDFEFHKQYHELTHNLGVVLPPEETAHHDWHEWAHGDAAHHGKPFDEFLKAKYDAKVAEFNTWKAKQVALAKRQPASTRSEAVRDANKYTFEQFLKSGDNVPGDYHAYMLKYGTDPAFPAAWEKAKAAIATQGVKDFVKSEEKEFQWSPEKLAGYSNNLSGKILIPQPFGRLRNLHERESGVTISKYMLIELAVGLILAILFSWLARRVIKGGAPKGRIWNLLETFVVFIRKEIAEPAIGGGHHDEHHDEGHAHGDHAEVKHGHKVDAAGNAVALSHDDHAHGAYPHAGPGHSTKPGHHEHHVSPATRFTPLLCTIFFFVLGCNLAGMLPWVGAPTSAWGVTFALALITFATVVIAGMGEFGFIGFFANQVPTMDMPWYMAIVMKPAIFLIEILGLVIKHAVLSVRLLANMVAGHLVLLAIMGVAFGAQAAMTFTAPDGTVGVMWWVAASAAVVGCALLSMLELFVAFLQAYVFTLLSALFIGAAIHKH</sequence>
<feature type="transmembrane region" description="Helical" evidence="11">
    <location>
        <begin position="488"/>
        <end position="507"/>
    </location>
</feature>
<keyword evidence="8 11" id="KW-0406">Ion transport</keyword>
<protein>
    <recommendedName>
        <fullName evidence="11">ATP synthase subunit a</fullName>
    </recommendedName>
    <alternativeName>
        <fullName evidence="11">ATP synthase F0 sector subunit a</fullName>
    </alternativeName>
    <alternativeName>
        <fullName evidence="11">F-ATPase subunit 6</fullName>
    </alternativeName>
</protein>
<keyword evidence="7 11" id="KW-1133">Transmembrane helix</keyword>
<dbReference type="InterPro" id="IPR000568">
    <property type="entry name" value="ATP_synth_F0_asu"/>
</dbReference>
<evidence type="ECO:0000256" key="10">
    <source>
        <dbReference type="ARBA" id="ARBA00023310"/>
    </source>
</evidence>
<comment type="function">
    <text evidence="11">Key component of the proton channel; it plays a direct role in the translocation of protons across the membrane.</text>
</comment>
<keyword evidence="4 11" id="KW-0138">CF(0)</keyword>
<evidence type="ECO:0000256" key="1">
    <source>
        <dbReference type="ARBA" id="ARBA00004141"/>
    </source>
</evidence>
<keyword evidence="6 11" id="KW-0375">Hydrogen ion transport</keyword>
<keyword evidence="11" id="KW-1003">Cell membrane</keyword>
<dbReference type="HAMAP" id="MF_01393">
    <property type="entry name" value="ATP_synth_a_bact"/>
    <property type="match status" value="1"/>
</dbReference>
<evidence type="ECO:0000256" key="5">
    <source>
        <dbReference type="ARBA" id="ARBA00022692"/>
    </source>
</evidence>
<feature type="transmembrane region" description="Helical" evidence="11">
    <location>
        <begin position="357"/>
        <end position="377"/>
    </location>
</feature>
<evidence type="ECO:0000256" key="9">
    <source>
        <dbReference type="ARBA" id="ARBA00023136"/>
    </source>
</evidence>
<keyword evidence="9 11" id="KW-0472">Membrane</keyword>
<comment type="similarity">
    <text evidence="2 11">Belongs to the ATPase A chain family.</text>
</comment>
<proteinExistence type="inferred from homology"/>
<dbReference type="PANTHER" id="PTHR11410">
    <property type="entry name" value="ATP SYNTHASE SUBUNIT A"/>
    <property type="match status" value="1"/>
</dbReference>
<feature type="transmembrane region" description="Helical" evidence="11">
    <location>
        <begin position="383"/>
        <end position="411"/>
    </location>
</feature>
<feature type="transmembrane region" description="Helical" evidence="11">
    <location>
        <begin position="453"/>
        <end position="476"/>
    </location>
</feature>
<dbReference type="Proteomes" id="UP000315017">
    <property type="component" value="Chromosome"/>
</dbReference>
<dbReference type="InterPro" id="IPR045083">
    <property type="entry name" value="ATP_synth_F0_asu_bact/mt"/>
</dbReference>
<dbReference type="CDD" id="cd00310">
    <property type="entry name" value="ATP-synt_Fo_a_6"/>
    <property type="match status" value="1"/>
</dbReference>
<gene>
    <name evidence="11 12" type="primary">atpB</name>
    <name evidence="12" type="ORF">ETAA8_38150</name>
</gene>
<dbReference type="OrthoDB" id="9809130at2"/>
<comment type="subcellular location">
    <subcellularLocation>
        <location evidence="11">Cell membrane</location>
        <topology evidence="11">Multi-pass membrane protein</topology>
    </subcellularLocation>
    <subcellularLocation>
        <location evidence="1">Membrane</location>
        <topology evidence="1">Multi-pass membrane protein</topology>
    </subcellularLocation>
</comment>
<dbReference type="GO" id="GO:0045259">
    <property type="term" value="C:proton-transporting ATP synthase complex"/>
    <property type="evidence" value="ECO:0007669"/>
    <property type="project" value="UniProtKB-KW"/>
</dbReference>
<reference evidence="12 13" key="1">
    <citation type="submission" date="2019-02" db="EMBL/GenBank/DDBJ databases">
        <title>Deep-cultivation of Planctomycetes and their phenomic and genomic characterization uncovers novel biology.</title>
        <authorList>
            <person name="Wiegand S."/>
            <person name="Jogler M."/>
            <person name="Boedeker C."/>
            <person name="Pinto D."/>
            <person name="Vollmers J."/>
            <person name="Rivas-Marin E."/>
            <person name="Kohn T."/>
            <person name="Peeters S.H."/>
            <person name="Heuer A."/>
            <person name="Rast P."/>
            <person name="Oberbeckmann S."/>
            <person name="Bunk B."/>
            <person name="Jeske O."/>
            <person name="Meyerdierks A."/>
            <person name="Storesund J.E."/>
            <person name="Kallscheuer N."/>
            <person name="Luecker S."/>
            <person name="Lage O.M."/>
            <person name="Pohl T."/>
            <person name="Merkel B.J."/>
            <person name="Hornburger P."/>
            <person name="Mueller R.-W."/>
            <person name="Bruemmer F."/>
            <person name="Labrenz M."/>
            <person name="Spormann A.M."/>
            <person name="Op den Camp H."/>
            <person name="Overmann J."/>
            <person name="Amann R."/>
            <person name="Jetten M.S.M."/>
            <person name="Mascher T."/>
            <person name="Medema M.H."/>
            <person name="Devos D.P."/>
            <person name="Kaster A.-K."/>
            <person name="Ovreas L."/>
            <person name="Rohde M."/>
            <person name="Galperin M.Y."/>
            <person name="Jogler C."/>
        </authorList>
    </citation>
    <scope>NUCLEOTIDE SEQUENCE [LARGE SCALE GENOMIC DNA]</scope>
    <source>
        <strain evidence="12 13">ETA_A8</strain>
    </source>
</reference>
<name>A0A517YEN6_9BACT</name>
<evidence type="ECO:0000256" key="2">
    <source>
        <dbReference type="ARBA" id="ARBA00006810"/>
    </source>
</evidence>
<dbReference type="PRINTS" id="PR00123">
    <property type="entry name" value="ATPASEA"/>
</dbReference>
<keyword evidence="10 11" id="KW-0066">ATP synthesis</keyword>
<keyword evidence="13" id="KW-1185">Reference proteome</keyword>
<feature type="transmembrane region" description="Helical" evidence="11">
    <location>
        <begin position="513"/>
        <end position="531"/>
    </location>
</feature>
<evidence type="ECO:0000256" key="4">
    <source>
        <dbReference type="ARBA" id="ARBA00022547"/>
    </source>
</evidence>
<dbReference type="AlphaFoldDB" id="A0A517YEN6"/>
<keyword evidence="3 11" id="KW-0813">Transport</keyword>
<feature type="transmembrane region" description="Helical" evidence="11">
    <location>
        <begin position="232"/>
        <end position="251"/>
    </location>
</feature>
<dbReference type="EMBL" id="CP036274">
    <property type="protein sequence ID" value="QDU28710.1"/>
    <property type="molecule type" value="Genomic_DNA"/>
</dbReference>
<dbReference type="SUPFAM" id="SSF81336">
    <property type="entry name" value="F1F0 ATP synthase subunit A"/>
    <property type="match status" value="1"/>
</dbReference>
<dbReference type="KEGG" id="aagg:ETAA8_38150"/>
<organism evidence="12 13">
    <name type="scientific">Anatilimnocola aggregata</name>
    <dbReference type="NCBI Taxonomy" id="2528021"/>
    <lineage>
        <taxon>Bacteria</taxon>
        <taxon>Pseudomonadati</taxon>
        <taxon>Planctomycetota</taxon>
        <taxon>Planctomycetia</taxon>
        <taxon>Pirellulales</taxon>
        <taxon>Pirellulaceae</taxon>
        <taxon>Anatilimnocola</taxon>
    </lineage>
</organism>
<dbReference type="GO" id="GO:0005886">
    <property type="term" value="C:plasma membrane"/>
    <property type="evidence" value="ECO:0007669"/>
    <property type="project" value="UniProtKB-SubCell"/>
</dbReference>
<dbReference type="Gene3D" id="1.20.120.220">
    <property type="entry name" value="ATP synthase, F0 complex, subunit A"/>
    <property type="match status" value="1"/>
</dbReference>
<evidence type="ECO:0000256" key="8">
    <source>
        <dbReference type="ARBA" id="ARBA00023065"/>
    </source>
</evidence>
<dbReference type="GO" id="GO:0046933">
    <property type="term" value="F:proton-transporting ATP synthase activity, rotational mechanism"/>
    <property type="evidence" value="ECO:0007669"/>
    <property type="project" value="UniProtKB-UniRule"/>
</dbReference>
<evidence type="ECO:0000313" key="12">
    <source>
        <dbReference type="EMBL" id="QDU28710.1"/>
    </source>
</evidence>
<accession>A0A517YEN6</accession>